<organism evidence="2 3">
    <name type="scientific">Cyclospora cayetanensis</name>
    <dbReference type="NCBI Taxonomy" id="88456"/>
    <lineage>
        <taxon>Eukaryota</taxon>
        <taxon>Sar</taxon>
        <taxon>Alveolata</taxon>
        <taxon>Apicomplexa</taxon>
        <taxon>Conoidasida</taxon>
        <taxon>Coccidia</taxon>
        <taxon>Eucoccidiorida</taxon>
        <taxon>Eimeriorina</taxon>
        <taxon>Eimeriidae</taxon>
        <taxon>Cyclospora</taxon>
    </lineage>
</organism>
<dbReference type="AlphaFoldDB" id="A0A1D3CZP0"/>
<gene>
    <name evidence="2" type="ORF">cyc_08024</name>
</gene>
<evidence type="ECO:0000313" key="2">
    <source>
        <dbReference type="EMBL" id="OEH76670.1"/>
    </source>
</evidence>
<accession>A0A1D3CZP0</accession>
<dbReference type="Proteomes" id="UP000095192">
    <property type="component" value="Unassembled WGS sequence"/>
</dbReference>
<evidence type="ECO:0000313" key="3">
    <source>
        <dbReference type="Proteomes" id="UP000095192"/>
    </source>
</evidence>
<dbReference type="EMBL" id="JROU02001380">
    <property type="protein sequence ID" value="OEH76670.1"/>
    <property type="molecule type" value="Genomic_DNA"/>
</dbReference>
<comment type="caution">
    <text evidence="2">The sequence shown here is derived from an EMBL/GenBank/DDBJ whole genome shotgun (WGS) entry which is preliminary data.</text>
</comment>
<dbReference type="VEuPathDB" id="ToxoDB:LOC34623849"/>
<keyword evidence="3" id="KW-1185">Reference proteome</keyword>
<proteinExistence type="predicted"/>
<sequence>MESIVGSLEARFLRSCNPARCCPRAVAVFVLFAAAVCLCTAGASAALVPRFCRHPFPAAAVSNQARRRVSSKFLSPTLSSCSSIDCTLQPPQLPLALISFWAAPPPEFSEASLSGEWSLRGKLQDLPEGHTAGTSERDSAAESVRAAAGPRAATDFLRVWDALHSGKHLSLYLSSNRLATLRIPSFCPMVSYTFKGIWQVRRRPLQPPLMEVELGFPPGSPEVILALSAPLKSGSWIPHVPQAGPGEVTISFSPFLPWKSRRVLAVEICPQTNEATVDGLLQ</sequence>
<reference evidence="2 3" key="1">
    <citation type="journal article" date="2016" name="BMC Genomics">
        <title>Comparative genomics reveals Cyclospora cayetanensis possesses coccidia-like metabolism and invasion components but unique surface antigens.</title>
        <authorList>
            <person name="Liu S."/>
            <person name="Wang L."/>
            <person name="Zheng H."/>
            <person name="Xu Z."/>
            <person name="Roellig D.M."/>
            <person name="Li N."/>
            <person name="Frace M.A."/>
            <person name="Tang K."/>
            <person name="Arrowood M.J."/>
            <person name="Moss D.M."/>
            <person name="Zhang L."/>
            <person name="Feng Y."/>
            <person name="Xiao L."/>
        </authorList>
    </citation>
    <scope>NUCLEOTIDE SEQUENCE [LARGE SCALE GENOMIC DNA]</scope>
    <source>
        <strain evidence="2 3">CHN_HEN01</strain>
    </source>
</reference>
<evidence type="ECO:0000256" key="1">
    <source>
        <dbReference type="SAM" id="MobiDB-lite"/>
    </source>
</evidence>
<protein>
    <submittedName>
        <fullName evidence="2">Uncharacterized protein</fullName>
    </submittedName>
</protein>
<name>A0A1D3CZP0_9EIME</name>
<dbReference type="InParanoid" id="A0A1D3CZP0"/>
<dbReference type="VEuPathDB" id="ToxoDB:cyc_08024"/>
<feature type="region of interest" description="Disordered" evidence="1">
    <location>
        <begin position="125"/>
        <end position="144"/>
    </location>
</feature>